<dbReference type="Proteomes" id="UP000000447">
    <property type="component" value="Chromosome"/>
</dbReference>
<dbReference type="InterPro" id="IPR018044">
    <property type="entry name" value="Peptidase_S11"/>
</dbReference>
<feature type="active site" description="Proton acceptor" evidence="7">
    <location>
        <position position="63"/>
    </location>
</feature>
<dbReference type="GO" id="GO:0008360">
    <property type="term" value="P:regulation of cell shape"/>
    <property type="evidence" value="ECO:0007669"/>
    <property type="project" value="UniProtKB-KW"/>
</dbReference>
<dbReference type="KEGG" id="tro:trd_0506"/>
<name>B9KYG0_THERP</name>
<dbReference type="STRING" id="309801.trd_0506"/>
<feature type="active site" description="Acyl-ester intermediate" evidence="7">
    <location>
        <position position="60"/>
    </location>
</feature>
<comment type="similarity">
    <text evidence="1 9">Belongs to the peptidase S11 family.</text>
</comment>
<proteinExistence type="inferred from homology"/>
<dbReference type="Gene3D" id="3.40.710.10">
    <property type="entry name" value="DD-peptidase/beta-lactamase superfamily"/>
    <property type="match status" value="1"/>
</dbReference>
<feature type="active site" evidence="7">
    <location>
        <position position="114"/>
    </location>
</feature>
<evidence type="ECO:0000256" key="8">
    <source>
        <dbReference type="PIRSR" id="PIRSR618044-2"/>
    </source>
</evidence>
<dbReference type="InterPro" id="IPR001967">
    <property type="entry name" value="Peptidase_S11_N"/>
</dbReference>
<dbReference type="HOGENOM" id="CLU_496001_0_0_0"/>
<reference evidence="11 12" key="1">
    <citation type="journal article" date="2009" name="PLoS ONE">
        <title>Complete genome sequence of the aerobic CO-oxidizing thermophile Thermomicrobium roseum.</title>
        <authorList>
            <person name="Wu D."/>
            <person name="Raymond J."/>
            <person name="Wu M."/>
            <person name="Chatterji S."/>
            <person name="Ren Q."/>
            <person name="Graham J.E."/>
            <person name="Bryant D.A."/>
            <person name="Robb F."/>
            <person name="Colman A."/>
            <person name="Tallon L.J."/>
            <person name="Badger J.H."/>
            <person name="Madupu R."/>
            <person name="Ward N.L."/>
            <person name="Eisen J.A."/>
        </authorList>
    </citation>
    <scope>NUCLEOTIDE SEQUENCE [LARGE SCALE GENOMIC DNA]</scope>
    <source>
        <strain evidence="12">ATCC 27502 / DSM 5159 / P-2</strain>
    </source>
</reference>
<keyword evidence="4" id="KW-0133">Cell shape</keyword>
<dbReference type="EMBL" id="CP001275">
    <property type="protein sequence ID" value="ACM06325.1"/>
    <property type="molecule type" value="Genomic_DNA"/>
</dbReference>
<keyword evidence="6" id="KW-0961">Cell wall biogenesis/degradation</keyword>
<keyword evidence="12" id="KW-1185">Reference proteome</keyword>
<dbReference type="GO" id="GO:0009252">
    <property type="term" value="P:peptidoglycan biosynthetic process"/>
    <property type="evidence" value="ECO:0007669"/>
    <property type="project" value="UniProtKB-KW"/>
</dbReference>
<evidence type="ECO:0000256" key="6">
    <source>
        <dbReference type="ARBA" id="ARBA00023316"/>
    </source>
</evidence>
<evidence type="ECO:0000256" key="4">
    <source>
        <dbReference type="ARBA" id="ARBA00022960"/>
    </source>
</evidence>
<evidence type="ECO:0000256" key="1">
    <source>
        <dbReference type="ARBA" id="ARBA00007164"/>
    </source>
</evidence>
<keyword evidence="2" id="KW-0732">Signal</keyword>
<feature type="binding site" evidence="8">
    <location>
        <position position="223"/>
    </location>
    <ligand>
        <name>substrate</name>
    </ligand>
</feature>
<evidence type="ECO:0000313" key="11">
    <source>
        <dbReference type="EMBL" id="ACM06325.1"/>
    </source>
</evidence>
<organism evidence="11 12">
    <name type="scientific">Thermomicrobium roseum (strain ATCC 27502 / DSM 5159 / P-2)</name>
    <dbReference type="NCBI Taxonomy" id="309801"/>
    <lineage>
        <taxon>Bacteria</taxon>
        <taxon>Pseudomonadati</taxon>
        <taxon>Thermomicrobiota</taxon>
        <taxon>Thermomicrobia</taxon>
        <taxon>Thermomicrobiales</taxon>
        <taxon>Thermomicrobiaceae</taxon>
        <taxon>Thermomicrobium</taxon>
    </lineage>
</organism>
<dbReference type="SUPFAM" id="SSF56601">
    <property type="entry name" value="beta-lactamase/transpeptidase-like"/>
    <property type="match status" value="1"/>
</dbReference>
<dbReference type="PRINTS" id="PR00725">
    <property type="entry name" value="DADACBPTASE1"/>
</dbReference>
<evidence type="ECO:0000256" key="9">
    <source>
        <dbReference type="RuleBase" id="RU004016"/>
    </source>
</evidence>
<dbReference type="PANTHER" id="PTHR21581">
    <property type="entry name" value="D-ALANYL-D-ALANINE CARBOXYPEPTIDASE"/>
    <property type="match status" value="1"/>
</dbReference>
<dbReference type="AlphaFoldDB" id="B9KYG0"/>
<evidence type="ECO:0000256" key="7">
    <source>
        <dbReference type="PIRSR" id="PIRSR618044-1"/>
    </source>
</evidence>
<keyword evidence="11" id="KW-0121">Carboxypeptidase</keyword>
<dbReference type="GO" id="GO:0006508">
    <property type="term" value="P:proteolysis"/>
    <property type="evidence" value="ECO:0007669"/>
    <property type="project" value="InterPro"/>
</dbReference>
<accession>B9KYG0</accession>
<keyword evidence="5" id="KW-0573">Peptidoglycan synthesis</keyword>
<sequence>MSGRIVRCVLGLLIVALAIPIPVRADSLPEVVAQHWIIMDAETGQIVAERAARQPVAIASLTKVMTAVVALERGALDQPVTIVPEDLIGESSAGLRAGQVVTLRTLLYGLLLRSGNDAAMAIARAVGGSPDAEDPAARQRFVTWMNAKAVELGLQATSFRNPHGLDEPGHVSSAYDLARLTRVALADPVFVEIFGAASYHGEGFSWRHTNRLPERYPGIIGGKTGWTDEAGLCLIEVAERAGKTAIVVLTGSTLAAWYDDAAKLLDYGWTKLDRLTGSADAERLFDWWWRRTEDPVARGLVVRTWLWGPALGPVEWEAYADAPDGKRLVRYYEKGRMELTHPDRAVDARWRVTGGRLAWELLTGWQQIGDETYVQRKPAAIAVAGDPGNPVTYALLGTMLAAPSGPADEPVTARLFPDGTVVHDVELARYGVRYGAVFRETNHSVASIFANWLEQRGSVWAGYRLREEPLFSPWIAVVGYPITEPYWVRVPVRGVEQDVLVQCFERRCLTFTPANPPGWQVEMGNIGVHYRQWVQRDRGVLLQNLSRSS</sequence>
<feature type="domain" description="Peptidase S11 D-alanyl-D-alanine carboxypeptidase A N-terminal" evidence="10">
    <location>
        <begin position="26"/>
        <end position="250"/>
    </location>
</feature>
<evidence type="ECO:0000259" key="10">
    <source>
        <dbReference type="Pfam" id="PF00768"/>
    </source>
</evidence>
<keyword evidence="3" id="KW-0378">Hydrolase</keyword>
<keyword evidence="11" id="KW-0645">Protease</keyword>
<evidence type="ECO:0000313" key="12">
    <source>
        <dbReference type="Proteomes" id="UP000000447"/>
    </source>
</evidence>
<dbReference type="eggNOG" id="COG1686">
    <property type="taxonomic scope" value="Bacteria"/>
</dbReference>
<evidence type="ECO:0000256" key="3">
    <source>
        <dbReference type="ARBA" id="ARBA00022801"/>
    </source>
</evidence>
<dbReference type="OrthoDB" id="7252792at2"/>
<dbReference type="InterPro" id="IPR012338">
    <property type="entry name" value="Beta-lactam/transpept-like"/>
</dbReference>
<gene>
    <name evidence="11" type="ordered locus">trd_0506</name>
</gene>
<evidence type="ECO:0000256" key="2">
    <source>
        <dbReference type="ARBA" id="ARBA00022729"/>
    </source>
</evidence>
<dbReference type="PANTHER" id="PTHR21581:SF33">
    <property type="entry name" value="D-ALANYL-D-ALANINE CARBOXYPEPTIDASE DACB"/>
    <property type="match status" value="1"/>
</dbReference>
<evidence type="ECO:0000256" key="5">
    <source>
        <dbReference type="ARBA" id="ARBA00022984"/>
    </source>
</evidence>
<dbReference type="RefSeq" id="WP_012641910.1">
    <property type="nucleotide sequence ID" value="NC_011959.1"/>
</dbReference>
<protein>
    <submittedName>
        <fullName evidence="11">Serine-type D-Ala-D-Ala carboxypeptidase</fullName>
    </submittedName>
</protein>
<dbReference type="GO" id="GO:0071555">
    <property type="term" value="P:cell wall organization"/>
    <property type="evidence" value="ECO:0007669"/>
    <property type="project" value="UniProtKB-KW"/>
</dbReference>
<dbReference type="GO" id="GO:0009002">
    <property type="term" value="F:serine-type D-Ala-D-Ala carboxypeptidase activity"/>
    <property type="evidence" value="ECO:0007669"/>
    <property type="project" value="InterPro"/>
</dbReference>
<dbReference type="Pfam" id="PF00768">
    <property type="entry name" value="Peptidase_S11"/>
    <property type="match status" value="1"/>
</dbReference>